<dbReference type="InterPro" id="IPR005379">
    <property type="entry name" value="FDM1-5/IDN2_XH"/>
</dbReference>
<dbReference type="GO" id="GO:0080188">
    <property type="term" value="P:gene silencing by siRNA-directed DNA methylation"/>
    <property type="evidence" value="ECO:0007669"/>
    <property type="project" value="InterPro"/>
</dbReference>
<comment type="caution">
    <text evidence="3">The sequence shown here is derived from an EMBL/GenBank/DDBJ whole genome shotgun (WGS) entry which is preliminary data.</text>
</comment>
<reference evidence="3 4" key="1">
    <citation type="journal article" date="2024" name="Plant J.">
        <title>Genome sequences and population genomics reveal climatic adaptation and genomic divergence between two closely related sweetgum species.</title>
        <authorList>
            <person name="Xu W.Q."/>
            <person name="Ren C.Q."/>
            <person name="Zhang X.Y."/>
            <person name="Comes H.P."/>
            <person name="Liu X.H."/>
            <person name="Li Y.G."/>
            <person name="Kettle C.J."/>
            <person name="Jalonen R."/>
            <person name="Gaisberger H."/>
            <person name="Ma Y.Z."/>
            <person name="Qiu Y.X."/>
        </authorList>
    </citation>
    <scope>NUCLEOTIDE SEQUENCE [LARGE SCALE GENOMIC DNA]</scope>
    <source>
        <strain evidence="3">Hangzhou</strain>
    </source>
</reference>
<dbReference type="PANTHER" id="PTHR21596">
    <property type="entry name" value="RIBONUCLEASE P SUBUNIT P38"/>
    <property type="match status" value="1"/>
</dbReference>
<gene>
    <name evidence="3" type="ORF">L1049_014206</name>
</gene>
<dbReference type="Proteomes" id="UP001415857">
    <property type="component" value="Unassembled WGS sequence"/>
</dbReference>
<protein>
    <recommendedName>
        <fullName evidence="2">Factor of DNA methylation 1-5/IDN2 domain-containing protein</fullName>
    </recommendedName>
</protein>
<dbReference type="EMBL" id="JBBPBK010000008">
    <property type="protein sequence ID" value="KAK9280514.1"/>
    <property type="molecule type" value="Genomic_DNA"/>
</dbReference>
<evidence type="ECO:0000313" key="4">
    <source>
        <dbReference type="Proteomes" id="UP001415857"/>
    </source>
</evidence>
<accession>A0AAP0RLW1</accession>
<keyword evidence="4" id="KW-1185">Reference proteome</keyword>
<evidence type="ECO:0000256" key="1">
    <source>
        <dbReference type="SAM" id="Coils"/>
    </source>
</evidence>
<feature type="coiled-coil region" evidence="1">
    <location>
        <begin position="24"/>
        <end position="55"/>
    </location>
</feature>
<proteinExistence type="predicted"/>
<keyword evidence="1" id="KW-0175">Coiled coil</keyword>
<evidence type="ECO:0000313" key="3">
    <source>
        <dbReference type="EMBL" id="KAK9280514.1"/>
    </source>
</evidence>
<evidence type="ECO:0000259" key="2">
    <source>
        <dbReference type="Pfam" id="PF03469"/>
    </source>
</evidence>
<dbReference type="InterPro" id="IPR045177">
    <property type="entry name" value="FDM1-5/IDN2"/>
</dbReference>
<dbReference type="AlphaFoldDB" id="A0AAP0RLW1"/>
<dbReference type="PANTHER" id="PTHR21596:SF23">
    <property type="entry name" value="FACTOR OF DNA METHYLATION 4"/>
    <property type="match status" value="1"/>
</dbReference>
<dbReference type="Pfam" id="PF03469">
    <property type="entry name" value="XH"/>
    <property type="match status" value="1"/>
</dbReference>
<organism evidence="3 4">
    <name type="scientific">Liquidambar formosana</name>
    <name type="common">Formosan gum</name>
    <dbReference type="NCBI Taxonomy" id="63359"/>
    <lineage>
        <taxon>Eukaryota</taxon>
        <taxon>Viridiplantae</taxon>
        <taxon>Streptophyta</taxon>
        <taxon>Embryophyta</taxon>
        <taxon>Tracheophyta</taxon>
        <taxon>Spermatophyta</taxon>
        <taxon>Magnoliopsida</taxon>
        <taxon>eudicotyledons</taxon>
        <taxon>Gunneridae</taxon>
        <taxon>Pentapetalae</taxon>
        <taxon>Saxifragales</taxon>
        <taxon>Altingiaceae</taxon>
        <taxon>Liquidambar</taxon>
    </lineage>
</organism>
<sequence>MNMEDAHRQLGKIFAEIGNAAVTLVALQQALKDREEEKEKSEAHYESQIRKLSDEKAMRERETEKLHKKIIKLEEALDAKYALESGIKRMREALQGMEQMEENGDIEVKKKMDIIHQELKETRDERDGLKALNKALIFKECQRNDELQEAREELIGELCRLPSRELIGIKRMGELNYDPFFKSTKRKYSDEEAALKADELFSQWQAGLMDPSWHPFRIITVEGCHKEIIDEDDEKLKDLRNECGDEVHEAVTTALMEMNEYKSSGRYVTSEVWNYKEGRKATLKEGISHVLMQLRIPKRERN</sequence>
<name>A0AAP0RLW1_LIQFO</name>
<feature type="domain" description="Factor of DNA methylation 1-5/IDN2" evidence="2">
    <location>
        <begin position="170"/>
        <end position="299"/>
    </location>
</feature>